<dbReference type="GO" id="GO:0005524">
    <property type="term" value="F:ATP binding"/>
    <property type="evidence" value="ECO:0007669"/>
    <property type="project" value="InterPro"/>
</dbReference>
<dbReference type="InterPro" id="IPR000719">
    <property type="entry name" value="Prot_kinase_dom"/>
</dbReference>
<dbReference type="AlphaFoldDB" id="A0A8K0T1W3"/>
<protein>
    <submittedName>
        <fullName evidence="3">Kinase-like domain-containing protein</fullName>
    </submittedName>
</protein>
<feature type="region of interest" description="Disordered" evidence="1">
    <location>
        <begin position="519"/>
        <end position="555"/>
    </location>
</feature>
<evidence type="ECO:0000259" key="2">
    <source>
        <dbReference type="PROSITE" id="PS50011"/>
    </source>
</evidence>
<dbReference type="Gene3D" id="3.30.200.20">
    <property type="entry name" value="Phosphorylase Kinase, domain 1"/>
    <property type="match status" value="1"/>
</dbReference>
<keyword evidence="4" id="KW-1185">Reference proteome</keyword>
<keyword evidence="3" id="KW-0808">Transferase</keyword>
<organism evidence="3 4">
    <name type="scientific">Stachybotrys elegans</name>
    <dbReference type="NCBI Taxonomy" id="80388"/>
    <lineage>
        <taxon>Eukaryota</taxon>
        <taxon>Fungi</taxon>
        <taxon>Dikarya</taxon>
        <taxon>Ascomycota</taxon>
        <taxon>Pezizomycotina</taxon>
        <taxon>Sordariomycetes</taxon>
        <taxon>Hypocreomycetidae</taxon>
        <taxon>Hypocreales</taxon>
        <taxon>Stachybotryaceae</taxon>
        <taxon>Stachybotrys</taxon>
    </lineage>
</organism>
<dbReference type="Pfam" id="PF00069">
    <property type="entry name" value="Pkinase"/>
    <property type="match status" value="1"/>
</dbReference>
<gene>
    <name evidence="3" type="ORF">B0I35DRAFT_406397</name>
</gene>
<dbReference type="SMART" id="SM00220">
    <property type="entry name" value="S_TKc"/>
    <property type="match status" value="1"/>
</dbReference>
<comment type="caution">
    <text evidence="3">The sequence shown here is derived from an EMBL/GenBank/DDBJ whole genome shotgun (WGS) entry which is preliminary data.</text>
</comment>
<dbReference type="InterPro" id="IPR011009">
    <property type="entry name" value="Kinase-like_dom_sf"/>
</dbReference>
<accession>A0A8K0T1W3</accession>
<reference evidence="3" key="1">
    <citation type="journal article" date="2021" name="Nat. Commun.">
        <title>Genetic determinants of endophytism in the Arabidopsis root mycobiome.</title>
        <authorList>
            <person name="Mesny F."/>
            <person name="Miyauchi S."/>
            <person name="Thiergart T."/>
            <person name="Pickel B."/>
            <person name="Atanasova L."/>
            <person name="Karlsson M."/>
            <person name="Huettel B."/>
            <person name="Barry K.W."/>
            <person name="Haridas S."/>
            <person name="Chen C."/>
            <person name="Bauer D."/>
            <person name="Andreopoulos W."/>
            <person name="Pangilinan J."/>
            <person name="LaButti K."/>
            <person name="Riley R."/>
            <person name="Lipzen A."/>
            <person name="Clum A."/>
            <person name="Drula E."/>
            <person name="Henrissat B."/>
            <person name="Kohler A."/>
            <person name="Grigoriev I.V."/>
            <person name="Martin F.M."/>
            <person name="Hacquard S."/>
        </authorList>
    </citation>
    <scope>NUCLEOTIDE SEQUENCE</scope>
    <source>
        <strain evidence="3">MPI-CAGE-CH-0235</strain>
    </source>
</reference>
<evidence type="ECO:0000313" key="3">
    <source>
        <dbReference type="EMBL" id="KAH7324611.1"/>
    </source>
</evidence>
<dbReference type="Proteomes" id="UP000813444">
    <property type="component" value="Unassembled WGS sequence"/>
</dbReference>
<evidence type="ECO:0000313" key="4">
    <source>
        <dbReference type="Proteomes" id="UP000813444"/>
    </source>
</evidence>
<dbReference type="Gene3D" id="1.10.510.10">
    <property type="entry name" value="Transferase(Phosphotransferase) domain 1"/>
    <property type="match status" value="1"/>
</dbReference>
<dbReference type="PANTHER" id="PTHR44167:SF24">
    <property type="entry name" value="SERINE_THREONINE-PROTEIN KINASE CHK2"/>
    <property type="match status" value="1"/>
</dbReference>
<feature type="domain" description="Protein kinase" evidence="2">
    <location>
        <begin position="154"/>
        <end position="500"/>
    </location>
</feature>
<dbReference type="InterPro" id="IPR008271">
    <property type="entry name" value="Ser/Thr_kinase_AS"/>
</dbReference>
<feature type="compositionally biased region" description="Polar residues" evidence="1">
    <location>
        <begin position="353"/>
        <end position="363"/>
    </location>
</feature>
<proteinExistence type="predicted"/>
<dbReference type="PROSITE" id="PS50011">
    <property type="entry name" value="PROTEIN_KINASE_DOM"/>
    <property type="match status" value="1"/>
</dbReference>
<dbReference type="PROSITE" id="PS00108">
    <property type="entry name" value="PROTEIN_KINASE_ST"/>
    <property type="match status" value="1"/>
</dbReference>
<dbReference type="SUPFAM" id="SSF56112">
    <property type="entry name" value="Protein kinase-like (PK-like)"/>
    <property type="match status" value="1"/>
</dbReference>
<feature type="region of interest" description="Disordered" evidence="1">
    <location>
        <begin position="347"/>
        <end position="367"/>
    </location>
</feature>
<evidence type="ECO:0000256" key="1">
    <source>
        <dbReference type="SAM" id="MobiDB-lite"/>
    </source>
</evidence>
<dbReference type="EMBL" id="JAGPNK010000003">
    <property type="protein sequence ID" value="KAH7324611.1"/>
    <property type="molecule type" value="Genomic_DNA"/>
</dbReference>
<dbReference type="OrthoDB" id="9992527at2759"/>
<keyword evidence="3" id="KW-0418">Kinase</keyword>
<name>A0A8K0T1W3_9HYPO</name>
<dbReference type="GO" id="GO:0004672">
    <property type="term" value="F:protein kinase activity"/>
    <property type="evidence" value="ECO:0007669"/>
    <property type="project" value="InterPro"/>
</dbReference>
<dbReference type="PANTHER" id="PTHR44167">
    <property type="entry name" value="OVARIAN-SPECIFIC SERINE/THREONINE-PROTEIN KINASE LOK-RELATED"/>
    <property type="match status" value="1"/>
</dbReference>
<sequence length="780" mass="88927">MASYGNGNHHPTLQQHTEILSSFHDFKERYMVHGLDGSGERRGYIPRQSLEAWWAPRIHQVLTGIPGIFSSTNILNNYLRVVSTLASIGELEQLMFFVKHGLTDAQWRQDEFPSKWPEFLREKLFKRFCEEYWTFFPYVFDRADEALGYTLPLRRILPLDAKRPFGPERDDNRSKLFQIEVNKLCNRLVDDSTQNKFVLKVYNKADPDQELAHEREAEAYHALNERAPENIVRMYSSFEQDYKLFLVMEFVDGINLEEYVKSENPPQGAKDVHQFWTSILGLPTGLLKLSQLDEEGVTQHRALIHQDMKLSNMVLQKEPDKGPYAFVLKLVDFEHSSMATTETRNGQLLGVNNHGNATNSAPEASNHDLELEDDPQMITPASDVWQMGCCLLRLAFWVVDGLDLVDTTTEMRFEESMSYATFRGSGYEGGYQNGYDALLSVRNAIKLAKTELEGRGRKDEVTLGILDIIDGDMLQPPERRASARTLQSKLKNLLDRHPPTWGSDSDLKRMISPVRSSVNMGAMLPPANRPSQSPTDSRTNMNASPTSGVMPSTGEQDISAERLKTLKDREHIILIDDSPQTKAHFNQLKEGLHRLLPIATELDPGYVELFFLSNPKSSHTIRKASWSRSIMKVVEPHAFNHDPVMTESRMDMFVEQNILQRIEPLSKTSWTGIPVISNKNPLSILILTTGCWGDNAQKAAGVEKSIKRIMEEAIYHKVARTKIMLQFLRLGNDQDGMRYLDHLDEMGKDSEYDIVDTRSIDDNLYNIFVGSIGVTVDKRR</sequence>
<feature type="compositionally biased region" description="Polar residues" evidence="1">
    <location>
        <begin position="529"/>
        <end position="555"/>
    </location>
</feature>